<organism evidence="4 5">
    <name type="scientific">Undibacterium rugosum</name>
    <dbReference type="NCBI Taxonomy" id="2762291"/>
    <lineage>
        <taxon>Bacteria</taxon>
        <taxon>Pseudomonadati</taxon>
        <taxon>Pseudomonadota</taxon>
        <taxon>Betaproteobacteria</taxon>
        <taxon>Burkholderiales</taxon>
        <taxon>Oxalobacteraceae</taxon>
        <taxon>Undibacterium</taxon>
    </lineage>
</organism>
<dbReference type="RefSeq" id="WP_186880634.1">
    <property type="nucleotide sequence ID" value="NZ_JACOGG010000005.1"/>
</dbReference>
<evidence type="ECO:0000256" key="2">
    <source>
        <dbReference type="ARBA" id="ARBA00007703"/>
    </source>
</evidence>
<protein>
    <submittedName>
        <fullName evidence="4">Flagellar protein FlgN</fullName>
    </submittedName>
</protein>
<dbReference type="InterPro" id="IPR007809">
    <property type="entry name" value="FlgN-like"/>
</dbReference>
<proteinExistence type="inferred from homology"/>
<dbReference type="Gene3D" id="1.20.58.300">
    <property type="entry name" value="FlgN-like"/>
    <property type="match status" value="1"/>
</dbReference>
<dbReference type="EMBL" id="JACOGG010000005">
    <property type="protein sequence ID" value="MBC3935047.1"/>
    <property type="molecule type" value="Genomic_DNA"/>
</dbReference>
<sequence length="160" mass="17358">MSTTSATDSTILQCVKDETLAMTALATLLKSEQDALVDDDLHILNEVVASKSELVRKINELERIRLNCLSNAGYQQTLDGMDQHLNTSSDEARLAWQELLSISEKAKECNHTNGLLISRKLSQNQAALGVFQQGSATAALYGPNGQSSIQAMPVKGVIVR</sequence>
<evidence type="ECO:0000256" key="1">
    <source>
        <dbReference type="ARBA" id="ARBA00002397"/>
    </source>
</evidence>
<evidence type="ECO:0000313" key="4">
    <source>
        <dbReference type="EMBL" id="MBC3935047.1"/>
    </source>
</evidence>
<comment type="similarity">
    <text evidence="2">Belongs to the FlgN family.</text>
</comment>
<comment type="caution">
    <text evidence="4">The sequence shown here is derived from an EMBL/GenBank/DDBJ whole genome shotgun (WGS) entry which is preliminary data.</text>
</comment>
<reference evidence="4" key="1">
    <citation type="submission" date="2020-08" db="EMBL/GenBank/DDBJ databases">
        <title>Novel species isolated from subtropical streams in China.</title>
        <authorList>
            <person name="Lu H."/>
        </authorList>
    </citation>
    <scope>NUCLEOTIDE SEQUENCE</scope>
    <source>
        <strain evidence="4">CY7W</strain>
    </source>
</reference>
<gene>
    <name evidence="4" type="ORF">H8K47_06710</name>
</gene>
<dbReference type="Proteomes" id="UP000612361">
    <property type="component" value="Unassembled WGS sequence"/>
</dbReference>
<evidence type="ECO:0000256" key="3">
    <source>
        <dbReference type="ARBA" id="ARBA00022795"/>
    </source>
</evidence>
<keyword evidence="5" id="KW-1185">Reference proteome</keyword>
<evidence type="ECO:0000313" key="5">
    <source>
        <dbReference type="Proteomes" id="UP000612361"/>
    </source>
</evidence>
<dbReference type="Pfam" id="PF05130">
    <property type="entry name" value="FlgN"/>
    <property type="match status" value="1"/>
</dbReference>
<accession>A0A923KV76</accession>
<keyword evidence="4" id="KW-0966">Cell projection</keyword>
<dbReference type="InterPro" id="IPR036679">
    <property type="entry name" value="FlgN-like_sf"/>
</dbReference>
<keyword evidence="4" id="KW-0282">Flagellum</keyword>
<dbReference type="AlphaFoldDB" id="A0A923KV76"/>
<name>A0A923KV76_9BURK</name>
<comment type="function">
    <text evidence="1">Required for the efficient initiation of filament assembly.</text>
</comment>
<dbReference type="SUPFAM" id="SSF140566">
    <property type="entry name" value="FlgN-like"/>
    <property type="match status" value="1"/>
</dbReference>
<keyword evidence="4" id="KW-0969">Cilium</keyword>
<keyword evidence="3" id="KW-1005">Bacterial flagellum biogenesis</keyword>
<dbReference type="GO" id="GO:0044780">
    <property type="term" value="P:bacterial-type flagellum assembly"/>
    <property type="evidence" value="ECO:0007669"/>
    <property type="project" value="InterPro"/>
</dbReference>